<feature type="region of interest" description="Disordered" evidence="1">
    <location>
        <begin position="1"/>
        <end position="186"/>
    </location>
</feature>
<evidence type="ECO:0000313" key="3">
    <source>
        <dbReference type="Proteomes" id="UP000298735"/>
    </source>
</evidence>
<dbReference type="Proteomes" id="UP000298735">
    <property type="component" value="Chromosome Circular"/>
</dbReference>
<dbReference type="EMBL" id="CP109968">
    <property type="protein sequence ID" value="UYZ06182.1"/>
    <property type="molecule type" value="Genomic_DNA"/>
</dbReference>
<gene>
    <name evidence="2" type="ORF">CFBP5507_07885</name>
</gene>
<dbReference type="AlphaFoldDB" id="A0A9X9K6Z1"/>
<feature type="compositionally biased region" description="Basic and acidic residues" evidence="1">
    <location>
        <begin position="144"/>
        <end position="155"/>
    </location>
</feature>
<name>A0A9X9K6Z1_9HYPH</name>
<accession>A0A9X9K6Z1</accession>
<feature type="compositionally biased region" description="Gly residues" evidence="1">
    <location>
        <begin position="156"/>
        <end position="167"/>
    </location>
</feature>
<evidence type="ECO:0000313" key="2">
    <source>
        <dbReference type="EMBL" id="UYZ06182.1"/>
    </source>
</evidence>
<dbReference type="KEGG" id="asal:CFBP5507_07885"/>
<sequence>MSKRKGQNNGSTTRNQTSPAASGNAPEIDAAGAPPSADGAALDATSLVDGPNGVDGAADGKGLTDAQAASTATTEAVQQPEGFGLGDAAALSGGGEGSASAGGVEAAGGSDADGDGADGDHAGGYSDDGIGRAAAGSTATDNSGDGRKLGDDGHGNGDGGLPPGAGSGDDSDGSQDKAGSPGSEISPDLKAALELAGCDTAENLIDMARIGSNVMEAIDDVRKLEGPFKDWAPMDDPAEIVHDLYNALEHAREKAATPALDPEVDCCPICDVPFKADDVCASDIEEGTCHAECLAGSPVVDLNTGEPKSGPVDTFLYSDWIASDTSSKTGDRPWWLTAPNFSKDIHPREISHSFAYDVFRGVHGSVETAGVVINGGSPAGEPSISFEAVSELVELVRRIGPRATPDVLAQHLVITKHRQSPELRKAEELALKAFAAILIDLDDYAAAEKKRLEELAAEKPTPRPVPIDETNMELVDGPMATH</sequence>
<protein>
    <submittedName>
        <fullName evidence="2">Uncharacterized protein</fullName>
    </submittedName>
</protein>
<dbReference type="RefSeq" id="WP_170985522.1">
    <property type="nucleotide sequence ID" value="NZ_CP109968.1"/>
</dbReference>
<feature type="compositionally biased region" description="Low complexity" evidence="1">
    <location>
        <begin position="29"/>
        <end position="44"/>
    </location>
</feature>
<proteinExistence type="predicted"/>
<reference evidence="2" key="1">
    <citation type="submission" date="2022-10" db="EMBL/GenBank/DDBJ databases">
        <title>Complete genome sequence of Agrobacterium salinitolerans CFBP5507.</title>
        <authorList>
            <person name="Tchabashvili S."/>
            <person name="Yen H.-C."/>
            <person name="Haryono M."/>
            <person name="Lin Y.-C."/>
            <person name="Lai E.-M."/>
            <person name="Kuo C.-H."/>
        </authorList>
    </citation>
    <scope>NUCLEOTIDE SEQUENCE</scope>
    <source>
        <strain evidence="2">CFBP5507</strain>
    </source>
</reference>
<feature type="compositionally biased region" description="Low complexity" evidence="1">
    <location>
        <begin position="98"/>
        <end position="110"/>
    </location>
</feature>
<evidence type="ECO:0000256" key="1">
    <source>
        <dbReference type="SAM" id="MobiDB-lite"/>
    </source>
</evidence>
<organism evidence="2 3">
    <name type="scientific">Agrobacterium salinitolerans</name>
    <dbReference type="NCBI Taxonomy" id="1183413"/>
    <lineage>
        <taxon>Bacteria</taxon>
        <taxon>Pseudomonadati</taxon>
        <taxon>Pseudomonadota</taxon>
        <taxon>Alphaproteobacteria</taxon>
        <taxon>Hyphomicrobiales</taxon>
        <taxon>Rhizobiaceae</taxon>
        <taxon>Rhizobium/Agrobacterium group</taxon>
        <taxon>Agrobacterium</taxon>
    </lineage>
</organism>
<feature type="compositionally biased region" description="Polar residues" evidence="1">
    <location>
        <begin position="7"/>
        <end position="21"/>
    </location>
</feature>
<feature type="compositionally biased region" description="Polar residues" evidence="1">
    <location>
        <begin position="67"/>
        <end position="77"/>
    </location>
</feature>